<dbReference type="InterPro" id="IPR004869">
    <property type="entry name" value="MMPL_dom"/>
</dbReference>
<dbReference type="STRING" id="1435377.SUSAZ_07870"/>
<dbReference type="PANTHER" id="PTHR33406">
    <property type="entry name" value="MEMBRANE PROTEIN MJ1562-RELATED"/>
    <property type="match status" value="1"/>
</dbReference>
<proteinExistence type="inferred from homology"/>
<evidence type="ECO:0000256" key="3">
    <source>
        <dbReference type="ARBA" id="ARBA00022475"/>
    </source>
</evidence>
<feature type="transmembrane region" description="Helical" evidence="7">
    <location>
        <begin position="1115"/>
        <end position="1141"/>
    </location>
</feature>
<dbReference type="Gene3D" id="1.20.1640.10">
    <property type="entry name" value="Multidrug efflux transporter AcrB transmembrane domain"/>
    <property type="match status" value="2"/>
</dbReference>
<dbReference type="RefSeq" id="WP_011278474.1">
    <property type="nucleotide sequence ID" value="NZ_BHWZ01000004.1"/>
</dbReference>
<evidence type="ECO:0000313" key="10">
    <source>
        <dbReference type="EMBL" id="ALU30917.1"/>
    </source>
</evidence>
<evidence type="ECO:0000256" key="4">
    <source>
        <dbReference type="ARBA" id="ARBA00022692"/>
    </source>
</evidence>
<comment type="subcellular location">
    <subcellularLocation>
        <location evidence="1">Cell membrane</location>
        <topology evidence="1">Multi-pass membrane protein</topology>
    </subcellularLocation>
</comment>
<feature type="transmembrane region" description="Helical" evidence="7">
    <location>
        <begin position="981"/>
        <end position="1000"/>
    </location>
</feature>
<feature type="transmembrane region" description="Helical" evidence="7">
    <location>
        <begin position="812"/>
        <end position="832"/>
    </location>
</feature>
<dbReference type="EMBL" id="CP013694">
    <property type="protein sequence ID" value="ALU30202.1"/>
    <property type="molecule type" value="Genomic_DNA"/>
</dbReference>
<dbReference type="PaxDb" id="1435377-SUSAZ_07870"/>
<feature type="transmembrane region" description="Helical" evidence="7">
    <location>
        <begin position="685"/>
        <end position="705"/>
    </location>
</feature>
<evidence type="ECO:0000256" key="7">
    <source>
        <dbReference type="SAM" id="Phobius"/>
    </source>
</evidence>
<evidence type="ECO:0000313" key="11">
    <source>
        <dbReference type="Proteomes" id="UP000060043"/>
    </source>
</evidence>
<feature type="domain" description="SSD" evidence="8">
    <location>
        <begin position="660"/>
        <end position="779"/>
    </location>
</feature>
<dbReference type="Pfam" id="PF03176">
    <property type="entry name" value="MMPL"/>
    <property type="match status" value="2"/>
</dbReference>
<feature type="transmembrane region" description="Helical" evidence="7">
    <location>
        <begin position="12"/>
        <end position="35"/>
    </location>
</feature>
<feature type="transmembrane region" description="Helical" evidence="7">
    <location>
        <begin position="1034"/>
        <end position="1063"/>
    </location>
</feature>
<feature type="transmembrane region" description="Helical" evidence="7">
    <location>
        <begin position="726"/>
        <end position="746"/>
    </location>
</feature>
<feature type="transmembrane region" description="Helical" evidence="7">
    <location>
        <begin position="621"/>
        <end position="641"/>
    </location>
</feature>
<keyword evidence="4 7" id="KW-0812">Transmembrane</keyword>
<dbReference type="SUPFAM" id="SSF82866">
    <property type="entry name" value="Multidrug efflux transporter AcrB transmembrane domain"/>
    <property type="match status" value="2"/>
</dbReference>
<dbReference type="EMBL" id="CP013695">
    <property type="protein sequence ID" value="ALU30917.1"/>
    <property type="molecule type" value="Genomic_DNA"/>
</dbReference>
<dbReference type="Proteomes" id="UP000060043">
    <property type="component" value="Chromosome"/>
</dbReference>
<dbReference type="InterPro" id="IPR000731">
    <property type="entry name" value="SSD"/>
</dbReference>
<evidence type="ECO:0000313" key="12">
    <source>
        <dbReference type="Proteomes" id="UP000065473"/>
    </source>
</evidence>
<keyword evidence="3" id="KW-1003">Cell membrane</keyword>
<reference evidence="11 12" key="1">
    <citation type="submission" date="2015-12" db="EMBL/GenBank/DDBJ databases">
        <title>A stable core within a dynamic pangenome in Sulfolobus acidocaldarius.</title>
        <authorList>
            <person name="Anderson R."/>
            <person name="Kouris A."/>
            <person name="Seward C."/>
            <person name="Campbell K."/>
            <person name="Whitaker R."/>
        </authorList>
    </citation>
    <scope>NUCLEOTIDE SEQUENCE [LARGE SCALE GENOMIC DNA]</scope>
    <source>
        <strain evidence="9 12">GG12-C01-09</strain>
        <strain evidence="10 11">NG05B_CO5_07</strain>
    </source>
</reference>
<organism evidence="10 11">
    <name type="scientific">Sulfolobus acidocaldarius</name>
    <dbReference type="NCBI Taxonomy" id="2285"/>
    <lineage>
        <taxon>Archaea</taxon>
        <taxon>Thermoproteota</taxon>
        <taxon>Thermoprotei</taxon>
        <taxon>Sulfolobales</taxon>
        <taxon>Sulfolobaceae</taxon>
        <taxon>Sulfolobus</taxon>
    </lineage>
</organism>
<feature type="transmembrane region" description="Helical" evidence="7">
    <location>
        <begin position="758"/>
        <end position="780"/>
    </location>
</feature>
<evidence type="ECO:0000256" key="2">
    <source>
        <dbReference type="ARBA" id="ARBA00010157"/>
    </source>
</evidence>
<comment type="similarity">
    <text evidence="2">Belongs to the resistance-nodulation-cell division (RND) (TC 2.A.6) family. MmpL subfamily.</text>
</comment>
<keyword evidence="6 7" id="KW-0472">Membrane</keyword>
<feature type="transmembrane region" description="Helical" evidence="7">
    <location>
        <begin position="1007"/>
        <end position="1028"/>
    </location>
</feature>
<evidence type="ECO:0000256" key="1">
    <source>
        <dbReference type="ARBA" id="ARBA00004651"/>
    </source>
</evidence>
<evidence type="ECO:0000259" key="8">
    <source>
        <dbReference type="PROSITE" id="PS50156"/>
    </source>
</evidence>
<dbReference type="Proteomes" id="UP000065473">
    <property type="component" value="Chromosome"/>
</dbReference>
<accession>A0A0U3GKX1</accession>
<dbReference type="InterPro" id="IPR050545">
    <property type="entry name" value="Mycobact_MmpL"/>
</dbReference>
<dbReference type="OMA" id="IGMDYNI"/>
<evidence type="ECO:0000256" key="6">
    <source>
        <dbReference type="ARBA" id="ARBA00023136"/>
    </source>
</evidence>
<dbReference type="OrthoDB" id="42357at2157"/>
<keyword evidence="5 7" id="KW-1133">Transmembrane helix</keyword>
<dbReference type="PANTHER" id="PTHR33406:SF6">
    <property type="entry name" value="MEMBRANE PROTEIN YDGH-RELATED"/>
    <property type="match status" value="1"/>
</dbReference>
<feature type="transmembrane region" description="Helical" evidence="7">
    <location>
        <begin position="653"/>
        <end position="673"/>
    </location>
</feature>
<evidence type="ECO:0000256" key="5">
    <source>
        <dbReference type="ARBA" id="ARBA00022989"/>
    </source>
</evidence>
<sequence>MFPGLAKFIVNKWYVILALWIVVILISAPFTSLFFKSVSYQVSISVPGSTAEKAENIISQDFKISGAAGSNGVLIVEGNYSQYAGFFANLTSYKNISVISFYTIEKDLLNTTFSQLSPRVDNLTKILQNISSSETSLESKLQTQRQNITGDINKLMLLRNATIKIENSFINISYTLNSTKEKLALLHRSMVENYTTFENLRKEELNVNSTATNISYFLYYPVSYFLVAWEGIYNQTHNTQLANQYAYNQVYNSLSSQQEKEYFNLFYSYWSSIPNPLPNLQYNAQKSIENASAKIFNSTEYQFISFMFNYINISNFLNKSSYQTFTITYFVELYHVPYQLAYSLLNYPALQVLISIYHQNTGLNDSFLFEVFNSTNFSELAYQLITSNLNTSEKEFVTQVYLNQTKSPNEFAVSYISQAYNISQTTISDILNFNSTEDYLNYIAQQASNESKIPQWFFISLYKFGNITNLTAYLISTNLGKLQPLISSSNLTTNEFALLLQQKDVNYRLLASQLIINYANFSPILTVNRTLLVNDIASNVSYYDVIKSGNYPIYPIQNITKSIIGNNLLLLFLKSDAKKGNVTYNELVQFQQYVNNYTHLNTVLTGGEPISHQLSGIASTAYSVAIPVGIALAIILAGVYFRSVIAAFMPLTIFLSAYLVASVLLYLVAIKLLGLQLSFLTPSEVLLLALGLGTDYVVFISSRYVEERKNGRDQRDAVYDAVRWGGRAVTITAFIVILSFLFIYIYRIPFFSDTAISNMVGVVIVWLVSITLYPSILRVAGDRLFYPRKFGNSLNDGKRQAKEKPLIVSKKPLIIVGVITAIVLISAIYAASTPLTLDVLSLLPSSQATSGVRILSTQFTSANIFPIYVVIPYNSTFDQNAYNFTVSLYNKFMSIPGVTSVNSPVSPYGYIVNYNQLNNYNYTQYFSNNYILFEINQKYDPFSTQAFNVVKQVDKIVGNSGYVGGGPVDDYNIYSFVEGNFGLIVVEISVTMFVILWIITRSLSVSATIIFVILSAVAITLAIQRLIFSSILGFSIFAVVPLFLVAIIIGIGMDYNIFLVARIHEELEKGNDMGSAVEVAVRRLWLTIAFLGLIFAGTLGSLMLVNAPILQELGFAFAIAAILETTLLWSLLAPSLLLLLYRKFKIRPKMIV</sequence>
<dbReference type="AlphaFoldDB" id="A0A0U3GKX1"/>
<feature type="transmembrane region" description="Helical" evidence="7">
    <location>
        <begin position="1084"/>
        <end position="1109"/>
    </location>
</feature>
<gene>
    <name evidence="9" type="ORF">ATY89_09810</name>
    <name evidence="10" type="ORF">ATZ20_01365</name>
</gene>
<dbReference type="GO" id="GO:0005886">
    <property type="term" value="C:plasma membrane"/>
    <property type="evidence" value="ECO:0007669"/>
    <property type="project" value="UniProtKB-SubCell"/>
</dbReference>
<dbReference type="PROSITE" id="PS50156">
    <property type="entry name" value="SSD"/>
    <property type="match status" value="1"/>
</dbReference>
<name>A0A0U3GKX1_9CREN</name>
<dbReference type="GeneID" id="14552153"/>
<protein>
    <submittedName>
        <fullName evidence="10">Antibiotic transporter</fullName>
    </submittedName>
</protein>
<evidence type="ECO:0000313" key="9">
    <source>
        <dbReference type="EMBL" id="ALU30202.1"/>
    </source>
</evidence>